<evidence type="ECO:0000313" key="2">
    <source>
        <dbReference type="Proteomes" id="UP000694300"/>
    </source>
</evidence>
<dbReference type="Proteomes" id="UP000694300">
    <property type="component" value="Unassembled WGS sequence"/>
</dbReference>
<sequence>MVGTVVVVDDAGAVAVVAQDRRLDEPVTVEGGLVDEQDGVLRRVELPG</sequence>
<keyword evidence="2" id="KW-1185">Reference proteome</keyword>
<organism evidence="1 2">
    <name type="scientific">Pseudonocardia oceani</name>
    <dbReference type="NCBI Taxonomy" id="2792013"/>
    <lineage>
        <taxon>Bacteria</taxon>
        <taxon>Bacillati</taxon>
        <taxon>Actinomycetota</taxon>
        <taxon>Actinomycetes</taxon>
        <taxon>Pseudonocardiales</taxon>
        <taxon>Pseudonocardiaceae</taxon>
        <taxon>Pseudonocardia</taxon>
    </lineage>
</organism>
<gene>
    <name evidence="1" type="ORF">I4I82_06645</name>
</gene>
<accession>A0ABS6U553</accession>
<protein>
    <submittedName>
        <fullName evidence="1">Uncharacterized protein</fullName>
    </submittedName>
</protein>
<name>A0ABS6U553_9PSEU</name>
<reference evidence="1 2" key="1">
    <citation type="submission" date="2020-11" db="EMBL/GenBank/DDBJ databases">
        <title>Pseudonocardia abyssalis sp. nov. and Pseudonocardia oceani sp. nov., description and phylogenomic analysis of two novel actinomycetes isolated from the deep Southern Ocean.</title>
        <authorList>
            <person name="Parra J."/>
        </authorList>
    </citation>
    <scope>NUCLEOTIDE SEQUENCE [LARGE SCALE GENOMIC DNA]</scope>
    <source>
        <strain evidence="2">KRD185</strain>
    </source>
</reference>
<dbReference type="EMBL" id="JADQDF010000001">
    <property type="protein sequence ID" value="MBW0127360.1"/>
    <property type="molecule type" value="Genomic_DNA"/>
</dbReference>
<dbReference type="RefSeq" id="WP_218595480.1">
    <property type="nucleotide sequence ID" value="NZ_JADQDF010000001.1"/>
</dbReference>
<proteinExistence type="predicted"/>
<evidence type="ECO:0000313" key="1">
    <source>
        <dbReference type="EMBL" id="MBW0127360.1"/>
    </source>
</evidence>
<comment type="caution">
    <text evidence="1">The sequence shown here is derived from an EMBL/GenBank/DDBJ whole genome shotgun (WGS) entry which is preliminary data.</text>
</comment>